<dbReference type="Gene3D" id="2.60.40.1120">
    <property type="entry name" value="Carboxypeptidase-like, regulatory domain"/>
    <property type="match status" value="1"/>
</dbReference>
<dbReference type="SUPFAM" id="SSF48452">
    <property type="entry name" value="TPR-like"/>
    <property type="match status" value="1"/>
</dbReference>
<feature type="signal peptide" evidence="5">
    <location>
        <begin position="1"/>
        <end position="23"/>
    </location>
</feature>
<dbReference type="PANTHER" id="PTHR30329:SF21">
    <property type="entry name" value="LIPOPROTEIN YIAD-RELATED"/>
    <property type="match status" value="1"/>
</dbReference>
<feature type="chain" id="PRO_5046359926" evidence="5">
    <location>
        <begin position="24"/>
        <end position="653"/>
    </location>
</feature>
<dbReference type="Gene3D" id="3.30.1330.60">
    <property type="entry name" value="OmpA-like domain"/>
    <property type="match status" value="1"/>
</dbReference>
<comment type="caution">
    <text evidence="7">The sequence shown here is derived from an EMBL/GenBank/DDBJ whole genome shotgun (WGS) entry which is preliminary data.</text>
</comment>
<evidence type="ECO:0000313" key="7">
    <source>
        <dbReference type="EMBL" id="MFC4690996.1"/>
    </source>
</evidence>
<feature type="domain" description="OmpA-like" evidence="6">
    <location>
        <begin position="531"/>
        <end position="653"/>
    </location>
</feature>
<keyword evidence="3" id="KW-0998">Cell outer membrane</keyword>
<dbReference type="InterPro" id="IPR011990">
    <property type="entry name" value="TPR-like_helical_dom_sf"/>
</dbReference>
<evidence type="ECO:0000256" key="2">
    <source>
        <dbReference type="ARBA" id="ARBA00023136"/>
    </source>
</evidence>
<dbReference type="SUPFAM" id="SSF103088">
    <property type="entry name" value="OmpA-like"/>
    <property type="match status" value="1"/>
</dbReference>
<keyword evidence="2 4" id="KW-0472">Membrane</keyword>
<dbReference type="PROSITE" id="PS51123">
    <property type="entry name" value="OMPA_2"/>
    <property type="match status" value="1"/>
</dbReference>
<keyword evidence="8" id="KW-1185">Reference proteome</keyword>
<dbReference type="CDD" id="cd07185">
    <property type="entry name" value="OmpA_C-like"/>
    <property type="match status" value="1"/>
</dbReference>
<reference evidence="8" key="1">
    <citation type="journal article" date="2019" name="Int. J. Syst. Evol. Microbiol.">
        <title>The Global Catalogue of Microorganisms (GCM) 10K type strain sequencing project: providing services to taxonomists for standard genome sequencing and annotation.</title>
        <authorList>
            <consortium name="The Broad Institute Genomics Platform"/>
            <consortium name="The Broad Institute Genome Sequencing Center for Infectious Disease"/>
            <person name="Wu L."/>
            <person name="Ma J."/>
        </authorList>
    </citation>
    <scope>NUCLEOTIDE SEQUENCE [LARGE SCALE GENOMIC DNA]</scope>
    <source>
        <strain evidence="8">CGMCC 4.7427</strain>
    </source>
</reference>
<name>A0ABV9LB45_9FLAO</name>
<dbReference type="Proteomes" id="UP001595878">
    <property type="component" value="Unassembled WGS sequence"/>
</dbReference>
<keyword evidence="5" id="KW-0732">Signal</keyword>
<dbReference type="PANTHER" id="PTHR30329">
    <property type="entry name" value="STATOR ELEMENT OF FLAGELLAR MOTOR COMPLEX"/>
    <property type="match status" value="1"/>
</dbReference>
<accession>A0ABV9LB45</accession>
<dbReference type="Pfam" id="PF13620">
    <property type="entry name" value="CarboxypepD_reg"/>
    <property type="match status" value="1"/>
</dbReference>
<evidence type="ECO:0000256" key="5">
    <source>
        <dbReference type="SAM" id="SignalP"/>
    </source>
</evidence>
<dbReference type="Pfam" id="PF00691">
    <property type="entry name" value="OmpA"/>
    <property type="match status" value="1"/>
</dbReference>
<comment type="subcellular location">
    <subcellularLocation>
        <location evidence="1">Cell outer membrane</location>
    </subcellularLocation>
</comment>
<dbReference type="InterPro" id="IPR011659">
    <property type="entry name" value="WD40"/>
</dbReference>
<evidence type="ECO:0000259" key="6">
    <source>
        <dbReference type="PROSITE" id="PS51123"/>
    </source>
</evidence>
<dbReference type="Pfam" id="PF07676">
    <property type="entry name" value="PD40"/>
    <property type="match status" value="1"/>
</dbReference>
<dbReference type="InterPro" id="IPR050330">
    <property type="entry name" value="Bact_OuterMem_StrucFunc"/>
</dbReference>
<sequence length="653" mass="73354">MKQRLLKSLLASIMCLLCFTVTAQEGKVREATENFDQYAFVDARNLYLRVAERGFRSPEVLKKLGDAYYLTADYKQAAKWYGELLGSESDTLAANAEYYFRYAQSLKSMKRYDLADTQMDIFNRLNGDDSRAERYVAERDYLKEIEAQSGRYTIGKVSFNSELQDFGPSYYGEDLVFSSNREVATGDYIHDWNDQPFLDLFVVRDTETNDPTINRLSDEINTPYHESTSVFTENGDVVYFTRNNYSKKTKLKRDEDGTTKLKLYVSEKSNDGWSVPVELPFNSDEFSTAHPALSPEEDILYFASDRPGTKGLSDLWMVTINGDGSYGEPVNLGDRINTEGRETFPFISSDNKLFYASDGHLGLGGLDIFVSMLDAAGSIGDSYNVGKPVNSSADDFGLILNEELGTGYFASSRATGLGNDDIYSFERKQKLLTDCAQNITGITKDVKTDRILPQATVELRNIANEVVGTKISDNAGRFSFPDVDCNTSYIVRASKSSYEPAEAIVNTTSEVGLVLNRDLYLKPPLKIEVGDDLAKTLELNPIYFDFDKHNIRPDAALELEKVIAVMREYPSLKIDVRSHTDSRAPDAYNMSLSQRRNVSTIRYIVDQGGISMSRLTGRGYGETQLTNACGNGIECTEEEHQLNRRSEFIIVTK</sequence>
<evidence type="ECO:0000313" key="8">
    <source>
        <dbReference type="Proteomes" id="UP001595878"/>
    </source>
</evidence>
<dbReference type="PRINTS" id="PR01021">
    <property type="entry name" value="OMPADOMAIN"/>
</dbReference>
<dbReference type="SUPFAM" id="SSF82171">
    <property type="entry name" value="DPP6 N-terminal domain-like"/>
    <property type="match status" value="1"/>
</dbReference>
<evidence type="ECO:0000256" key="1">
    <source>
        <dbReference type="ARBA" id="ARBA00004442"/>
    </source>
</evidence>
<dbReference type="Gene3D" id="1.25.40.10">
    <property type="entry name" value="Tetratricopeptide repeat domain"/>
    <property type="match status" value="1"/>
</dbReference>
<dbReference type="SUPFAM" id="SSF49478">
    <property type="entry name" value="Cna protein B-type domain"/>
    <property type="match status" value="1"/>
</dbReference>
<dbReference type="RefSeq" id="WP_380034433.1">
    <property type="nucleotide sequence ID" value="NZ_JBHSHB010000023.1"/>
</dbReference>
<evidence type="ECO:0000256" key="4">
    <source>
        <dbReference type="PROSITE-ProRule" id="PRU00473"/>
    </source>
</evidence>
<dbReference type="EMBL" id="JBHSHB010000023">
    <property type="protein sequence ID" value="MFC4690996.1"/>
    <property type="molecule type" value="Genomic_DNA"/>
</dbReference>
<evidence type="ECO:0000256" key="3">
    <source>
        <dbReference type="ARBA" id="ARBA00023237"/>
    </source>
</evidence>
<dbReference type="InterPro" id="IPR036737">
    <property type="entry name" value="OmpA-like_sf"/>
</dbReference>
<dbReference type="InterPro" id="IPR006665">
    <property type="entry name" value="OmpA-like"/>
</dbReference>
<proteinExistence type="predicted"/>
<organism evidence="7 8">
    <name type="scientific">Dokdonia genika</name>
    <dbReference type="NCBI Taxonomy" id="308113"/>
    <lineage>
        <taxon>Bacteria</taxon>
        <taxon>Pseudomonadati</taxon>
        <taxon>Bacteroidota</taxon>
        <taxon>Flavobacteriia</taxon>
        <taxon>Flavobacteriales</taxon>
        <taxon>Flavobacteriaceae</taxon>
        <taxon>Dokdonia</taxon>
    </lineage>
</organism>
<gene>
    <name evidence="7" type="ORF">ACFO5T_11195</name>
</gene>
<dbReference type="InterPro" id="IPR006664">
    <property type="entry name" value="OMP_bac"/>
</dbReference>
<protein>
    <submittedName>
        <fullName evidence="7">OmpA family protein</fullName>
    </submittedName>
</protein>